<dbReference type="Proteomes" id="UP000619238">
    <property type="component" value="Unassembled WGS sequence"/>
</dbReference>
<evidence type="ECO:0000313" key="8">
    <source>
        <dbReference type="EMBL" id="MBC8756394.1"/>
    </source>
</evidence>
<dbReference type="SUPFAM" id="SSF54060">
    <property type="entry name" value="His-Me finger endonucleases"/>
    <property type="match status" value="1"/>
</dbReference>
<sequence>MKHTFPLFLLLLMSQFVVSQTVVINEIDCDTPGTDTGEFIELKSSVPNFTLDGYVLVLFNGSSSGNDSSYFALDLDGQTTDVNGLLLIGSSTVSPIPQLIIGANTIQNGADAVAIYQADASDFPQGTQATTTDLVDAIVYDTGEADDVGLLALLGLTTQISEGGNNNTNSIQRSETDGSYFVATPTPRQLNDGSGIILNGIAINVVNDQYTEGETFNIEFTTETPVLSNLDLTFSLDNGTFDIADYTGATTATIPMGQTSVTVPITLIDDTADEGDEELIINLVDNFSIEYIILNNDFLVRAVDNDFTVAPFGTPLNPTYGTVASTAPNGYYNTMDGLTAGPLQDAMQAIIADFMTVRAQTYADVIDILKEADQNPANSNQVWLVYTEQGRAKLDVQSGSNSTGAWNREHTFPQSLAGYGSIEEDGIADGRDVFWVTRPDSLRHGYSDAHALRASDGPENSSRGNQHYGQYVGPTGTAGSFRGDVARSVLFLAVRYNGLSIENGFPAVLGQLGDLATILDWHRNDPPDDYEMNRNNVVYTWQFNRNPFIDHPELVEHIWGNLTAVAWTQPLSTEEFTANTVKIYPNPAKNHITILGIEEDATLEIYALDGRKLLTSQFSGTVTIPLNLTSGIYLSKIISNGKTLTKKIVIN</sequence>
<comment type="similarity">
    <text evidence="1">Belongs to the EndA/NucM nuclease family.</text>
</comment>
<dbReference type="Pfam" id="PF04231">
    <property type="entry name" value="Endonuclease_1"/>
    <property type="match status" value="2"/>
</dbReference>
<feature type="compositionally biased region" description="Polar residues" evidence="5">
    <location>
        <begin position="458"/>
        <end position="468"/>
    </location>
</feature>
<dbReference type="Gene3D" id="2.60.40.2030">
    <property type="match status" value="1"/>
</dbReference>
<dbReference type="PANTHER" id="PTHR33607">
    <property type="entry name" value="ENDONUCLEASE-1"/>
    <property type="match status" value="1"/>
</dbReference>
<evidence type="ECO:0000313" key="9">
    <source>
        <dbReference type="Proteomes" id="UP000619238"/>
    </source>
</evidence>
<feature type="domain" description="Secretion system C-terminal sorting" evidence="7">
    <location>
        <begin position="583"/>
        <end position="650"/>
    </location>
</feature>
<evidence type="ECO:0000256" key="2">
    <source>
        <dbReference type="ARBA" id="ARBA00022722"/>
    </source>
</evidence>
<proteinExistence type="inferred from homology"/>
<reference evidence="8 9" key="1">
    <citation type="submission" date="2020-07" db="EMBL/GenBank/DDBJ databases">
        <title>Description of Kordia aestuariivivens sp. nov., isolated from a tidal flat.</title>
        <authorList>
            <person name="Park S."/>
            <person name="Yoon J.-H."/>
        </authorList>
    </citation>
    <scope>NUCLEOTIDE SEQUENCE [LARGE SCALE GENOMIC DNA]</scope>
    <source>
        <strain evidence="8 9">YSTF-M3</strain>
    </source>
</reference>
<evidence type="ECO:0000259" key="7">
    <source>
        <dbReference type="Pfam" id="PF18962"/>
    </source>
</evidence>
<keyword evidence="8" id="KW-0255">Endonuclease</keyword>
<dbReference type="InterPro" id="IPR026444">
    <property type="entry name" value="Secre_tail"/>
</dbReference>
<feature type="chain" id="PRO_5046541333" evidence="6">
    <location>
        <begin position="20"/>
        <end position="651"/>
    </location>
</feature>
<dbReference type="InterPro" id="IPR038081">
    <property type="entry name" value="CalX-like_sf"/>
</dbReference>
<dbReference type="InterPro" id="IPR044925">
    <property type="entry name" value="His-Me_finger_sf"/>
</dbReference>
<keyword evidence="3 6" id="KW-0732">Signal</keyword>
<organism evidence="8 9">
    <name type="scientific">Kordia aestuariivivens</name>
    <dbReference type="NCBI Taxonomy" id="2759037"/>
    <lineage>
        <taxon>Bacteria</taxon>
        <taxon>Pseudomonadati</taxon>
        <taxon>Bacteroidota</taxon>
        <taxon>Flavobacteriia</taxon>
        <taxon>Flavobacteriales</taxon>
        <taxon>Flavobacteriaceae</taxon>
        <taxon>Kordia</taxon>
    </lineage>
</organism>
<dbReference type="EMBL" id="JACGWS010000011">
    <property type="protein sequence ID" value="MBC8756394.1"/>
    <property type="molecule type" value="Genomic_DNA"/>
</dbReference>
<dbReference type="Pfam" id="PF18962">
    <property type="entry name" value="Por_Secre_tail"/>
    <property type="match status" value="1"/>
</dbReference>
<keyword evidence="2" id="KW-0540">Nuclease</keyword>
<protein>
    <submittedName>
        <fullName evidence="8">Endonuclease</fullName>
    </submittedName>
</protein>
<comment type="caution">
    <text evidence="8">The sequence shown here is derived from an EMBL/GenBank/DDBJ whole genome shotgun (WGS) entry which is preliminary data.</text>
</comment>
<evidence type="ECO:0000256" key="1">
    <source>
        <dbReference type="ARBA" id="ARBA00006429"/>
    </source>
</evidence>
<evidence type="ECO:0000256" key="3">
    <source>
        <dbReference type="ARBA" id="ARBA00022729"/>
    </source>
</evidence>
<evidence type="ECO:0000256" key="5">
    <source>
        <dbReference type="SAM" id="MobiDB-lite"/>
    </source>
</evidence>
<dbReference type="RefSeq" id="WP_187563432.1">
    <property type="nucleotide sequence ID" value="NZ_JACGWS010000011.1"/>
</dbReference>
<keyword evidence="4" id="KW-0378">Hydrolase</keyword>
<dbReference type="SUPFAM" id="SSF141072">
    <property type="entry name" value="CalX-like"/>
    <property type="match status" value="1"/>
</dbReference>
<dbReference type="PANTHER" id="PTHR33607:SF2">
    <property type="entry name" value="ENDONUCLEASE-1"/>
    <property type="match status" value="1"/>
</dbReference>
<feature type="region of interest" description="Disordered" evidence="5">
    <location>
        <begin position="451"/>
        <end position="471"/>
    </location>
</feature>
<keyword evidence="9" id="KW-1185">Reference proteome</keyword>
<dbReference type="NCBIfam" id="TIGR04183">
    <property type="entry name" value="Por_Secre_tail"/>
    <property type="match status" value="1"/>
</dbReference>
<evidence type="ECO:0000256" key="4">
    <source>
        <dbReference type="ARBA" id="ARBA00022801"/>
    </source>
</evidence>
<feature type="signal peptide" evidence="6">
    <location>
        <begin position="1"/>
        <end position="19"/>
    </location>
</feature>
<gene>
    <name evidence="8" type="ORF">H2O64_17090</name>
</gene>
<name>A0ABR7QDJ9_9FLAO</name>
<evidence type="ECO:0000256" key="6">
    <source>
        <dbReference type="SAM" id="SignalP"/>
    </source>
</evidence>
<accession>A0ABR7QDJ9</accession>
<dbReference type="InterPro" id="IPR007346">
    <property type="entry name" value="Endonuclease-I"/>
</dbReference>
<dbReference type="GO" id="GO:0004519">
    <property type="term" value="F:endonuclease activity"/>
    <property type="evidence" value="ECO:0007669"/>
    <property type="project" value="UniProtKB-KW"/>
</dbReference>